<reference evidence="4" key="1">
    <citation type="journal article" date="2021" name="Sci. Rep.">
        <title>Diploid genomic architecture of Nitzschia inconspicua, an elite biomass production diatom.</title>
        <authorList>
            <person name="Oliver A."/>
            <person name="Podell S."/>
            <person name="Pinowska A."/>
            <person name="Traller J.C."/>
            <person name="Smith S.R."/>
            <person name="McClure R."/>
            <person name="Beliaev A."/>
            <person name="Bohutskyi P."/>
            <person name="Hill E.A."/>
            <person name="Rabines A."/>
            <person name="Zheng H."/>
            <person name="Allen L.Z."/>
            <person name="Kuo A."/>
            <person name="Grigoriev I.V."/>
            <person name="Allen A.E."/>
            <person name="Hazlebeck D."/>
            <person name="Allen E.E."/>
        </authorList>
    </citation>
    <scope>NUCLEOTIDE SEQUENCE</scope>
    <source>
        <strain evidence="4">Hildebrandi</strain>
    </source>
</reference>
<dbReference type="PROSITE" id="PS50920">
    <property type="entry name" value="SOLCAR"/>
    <property type="match status" value="2"/>
</dbReference>
<organism evidence="4 5">
    <name type="scientific">Nitzschia inconspicua</name>
    <dbReference type="NCBI Taxonomy" id="303405"/>
    <lineage>
        <taxon>Eukaryota</taxon>
        <taxon>Sar</taxon>
        <taxon>Stramenopiles</taxon>
        <taxon>Ochrophyta</taxon>
        <taxon>Bacillariophyta</taxon>
        <taxon>Bacillariophyceae</taxon>
        <taxon>Bacillariophycidae</taxon>
        <taxon>Bacillariales</taxon>
        <taxon>Bacillariaceae</taxon>
        <taxon>Nitzschia</taxon>
    </lineage>
</organism>
<keyword evidence="5" id="KW-1185">Reference proteome</keyword>
<dbReference type="PANTHER" id="PTHR24089">
    <property type="entry name" value="SOLUTE CARRIER FAMILY 25"/>
    <property type="match status" value="1"/>
</dbReference>
<gene>
    <name evidence="4" type="ORF">IV203_017325</name>
</gene>
<dbReference type="PROSITE" id="PS51257">
    <property type="entry name" value="PROKAR_LIPOPROTEIN"/>
    <property type="match status" value="1"/>
</dbReference>
<dbReference type="GO" id="GO:0016020">
    <property type="term" value="C:membrane"/>
    <property type="evidence" value="ECO:0007669"/>
    <property type="project" value="UniProtKB-UniRule"/>
</dbReference>
<accession>A0A9K3KRP8</accession>
<keyword evidence="1" id="KW-0677">Repeat</keyword>
<dbReference type="InterPro" id="IPR018108">
    <property type="entry name" value="MCP_transmembrane"/>
</dbReference>
<keyword evidence="2" id="KW-0472">Membrane</keyword>
<evidence type="ECO:0000313" key="5">
    <source>
        <dbReference type="Proteomes" id="UP000693970"/>
    </source>
</evidence>
<protein>
    <submittedName>
        <fullName evidence="4">Mitochondrial carrier protein</fullName>
    </submittedName>
</protein>
<dbReference type="AlphaFoldDB" id="A0A9K3KRP8"/>
<evidence type="ECO:0000313" key="4">
    <source>
        <dbReference type="EMBL" id="KAG7348620.1"/>
    </source>
</evidence>
<name>A0A9K3KRP8_9STRA</name>
<feature type="repeat" description="Solcar" evidence="2">
    <location>
        <begin position="99"/>
        <end position="183"/>
    </location>
</feature>
<evidence type="ECO:0000256" key="2">
    <source>
        <dbReference type="PROSITE-ProRule" id="PRU00282"/>
    </source>
</evidence>
<dbReference type="Proteomes" id="UP000693970">
    <property type="component" value="Unassembled WGS sequence"/>
</dbReference>
<keyword evidence="3" id="KW-0813">Transport</keyword>
<evidence type="ECO:0000256" key="3">
    <source>
        <dbReference type="RuleBase" id="RU000488"/>
    </source>
</evidence>
<dbReference type="Pfam" id="PF00153">
    <property type="entry name" value="Mito_carr"/>
    <property type="match status" value="2"/>
</dbReference>
<dbReference type="EMBL" id="JAGRRH010000020">
    <property type="protein sequence ID" value="KAG7348620.1"/>
    <property type="molecule type" value="Genomic_DNA"/>
</dbReference>
<proteinExistence type="inferred from homology"/>
<dbReference type="OrthoDB" id="756301at2759"/>
<comment type="caution">
    <text evidence="4">The sequence shown here is derived from an EMBL/GenBank/DDBJ whole genome shotgun (WGS) entry which is preliminary data.</text>
</comment>
<comment type="similarity">
    <text evidence="3">Belongs to the mitochondrial carrier (TC 2.A.29) family.</text>
</comment>
<evidence type="ECO:0000256" key="1">
    <source>
        <dbReference type="ARBA" id="ARBA00022737"/>
    </source>
</evidence>
<keyword evidence="2 3" id="KW-0812">Transmembrane</keyword>
<sequence length="308" mass="33568">MGAPSAKEYPTQYLLASALAATGCYPLWRSAAIGQSGFRVSAMNVGGVTIPKSLAPYVYGFLPPYKGMGMTVFGMTYARAAIFYFSDRGHDTMLQQGYSEATATVAPPLLISTIVQVINQPIVRATVTLQDPHYNYSNVFQSIRHIYNGHGIAGLWHGTTAGVLKTVPKYCCAIAVKDYMEQRLPQPRPDSETYETDRLMRSALKSATAGVAGAALTNPLDVIRNEQFKTHQGLRATVKSLWNELGFGFLTRGLGKNMIAVALPVGCTIFFTEALIQWSQDHHLLGPGPATYAACDMEDTTNNEKKRS</sequence>
<feature type="repeat" description="Solcar" evidence="2">
    <location>
        <begin position="197"/>
        <end position="278"/>
    </location>
</feature>
<reference evidence="4" key="2">
    <citation type="submission" date="2021-04" db="EMBL/GenBank/DDBJ databases">
        <authorList>
            <person name="Podell S."/>
        </authorList>
    </citation>
    <scope>NUCLEOTIDE SEQUENCE</scope>
    <source>
        <strain evidence="4">Hildebrandi</strain>
    </source>
</reference>